<accession>A0AAE4RCF7</accession>
<evidence type="ECO:0000313" key="3">
    <source>
        <dbReference type="Proteomes" id="UP001185922"/>
    </source>
</evidence>
<sequence>STGAPTRNVTASPQPRNPTTPGDSPSFTARLPDGATDPRENTDRAITAGTGTRAPQFDVFYPWKFDAVRWDKPRPAQSPFKDRPCTQWAVDKLNQVPAFSGQSPFAADGYPNELTPKMFGEEGFPTLPQTPAWPVP</sequence>
<name>A0AAE4RCF7_9ACTN</name>
<reference evidence="2" key="1">
    <citation type="submission" date="2023-10" db="EMBL/GenBank/DDBJ databases">
        <title>Development of a sustainable strategy for remediation of hydrocarbon-contaminated territories based on the waste exchange concept.</title>
        <authorList>
            <person name="Krivoruchko A."/>
        </authorList>
    </citation>
    <scope>NUCLEOTIDE SEQUENCE</scope>
    <source>
        <strain evidence="2">IEGM 1279</strain>
    </source>
</reference>
<comment type="caution">
    <text evidence="2">The sequence shown here is derived from an EMBL/GenBank/DDBJ whole genome shotgun (WGS) entry which is preliminary data.</text>
</comment>
<dbReference type="Proteomes" id="UP001185922">
    <property type="component" value="Unassembled WGS sequence"/>
</dbReference>
<dbReference type="EMBL" id="JAWLKH010000051">
    <property type="protein sequence ID" value="MDV6314726.1"/>
    <property type="molecule type" value="Genomic_DNA"/>
</dbReference>
<proteinExistence type="predicted"/>
<feature type="region of interest" description="Disordered" evidence="1">
    <location>
        <begin position="100"/>
        <end position="136"/>
    </location>
</feature>
<feature type="compositionally biased region" description="Polar residues" evidence="1">
    <location>
        <begin position="1"/>
        <end position="27"/>
    </location>
</feature>
<organism evidence="2 3">
    <name type="scientific">Gordonia amicalis</name>
    <dbReference type="NCBI Taxonomy" id="89053"/>
    <lineage>
        <taxon>Bacteria</taxon>
        <taxon>Bacillati</taxon>
        <taxon>Actinomycetota</taxon>
        <taxon>Actinomycetes</taxon>
        <taxon>Mycobacteriales</taxon>
        <taxon>Gordoniaceae</taxon>
        <taxon>Gordonia</taxon>
    </lineage>
</organism>
<protein>
    <submittedName>
        <fullName evidence="2">Uncharacterized protein</fullName>
    </submittedName>
</protein>
<feature type="region of interest" description="Disordered" evidence="1">
    <location>
        <begin position="1"/>
        <end position="51"/>
    </location>
</feature>
<gene>
    <name evidence="2" type="ORF">R3Q15_23135</name>
</gene>
<dbReference type="AlphaFoldDB" id="A0AAE4RCF7"/>
<evidence type="ECO:0000256" key="1">
    <source>
        <dbReference type="SAM" id="MobiDB-lite"/>
    </source>
</evidence>
<evidence type="ECO:0000313" key="2">
    <source>
        <dbReference type="EMBL" id="MDV6314726.1"/>
    </source>
</evidence>
<feature type="non-terminal residue" evidence="2">
    <location>
        <position position="1"/>
    </location>
</feature>